<evidence type="ECO:0000313" key="4">
    <source>
        <dbReference type="Proteomes" id="UP000322499"/>
    </source>
</evidence>
<evidence type="ECO:0000259" key="2">
    <source>
        <dbReference type="Pfam" id="PF14232"/>
    </source>
</evidence>
<dbReference type="Pfam" id="PF14231">
    <property type="entry name" value="GXWXG"/>
    <property type="match status" value="1"/>
</dbReference>
<name>A0A5S5CMS1_9ACTN</name>
<feature type="domain" description="GXWXG" evidence="1">
    <location>
        <begin position="27"/>
        <end position="84"/>
    </location>
</feature>
<dbReference type="RefSeq" id="WP_166534791.1">
    <property type="nucleotide sequence ID" value="NZ_VNHW01000016.1"/>
</dbReference>
<dbReference type="AlphaFoldDB" id="A0A5S5CMS1"/>
<accession>A0A5S5CMS1</accession>
<proteinExistence type="predicted"/>
<comment type="caution">
    <text evidence="3">The sequence shown here is derived from an EMBL/GenBank/DDBJ whole genome shotgun (WGS) entry which is preliminary data.</text>
</comment>
<feature type="domain" description="DUF4334" evidence="2">
    <location>
        <begin position="126"/>
        <end position="181"/>
    </location>
</feature>
<protein>
    <submittedName>
        <fullName evidence="3">GXWXG protein</fullName>
    </submittedName>
</protein>
<dbReference type="Pfam" id="PF14232">
    <property type="entry name" value="DUF4334"/>
    <property type="match status" value="1"/>
</dbReference>
<keyword evidence="4" id="KW-1185">Reference proteome</keyword>
<dbReference type="EMBL" id="VNHW01000016">
    <property type="protein sequence ID" value="TYP83647.1"/>
    <property type="molecule type" value="Genomic_DNA"/>
</dbReference>
<sequence>MTLQFLSGDEWLADHRHFVPPDQALDFFDVSSPQPVQHMFGRWRGSELPTGSPLDGLLEASGWWGKEFLDAETVHPLLFETASGPRPVNPALLPVGVLRRAPRLAGSRAALAAFAAVRPLLATSRPQARLRMIEHRGVTTAAMVYDRLPIIDVFRRVSSRTVLGLMDLRGLPDPFFFVLRRER</sequence>
<evidence type="ECO:0000259" key="1">
    <source>
        <dbReference type="Pfam" id="PF14231"/>
    </source>
</evidence>
<dbReference type="Proteomes" id="UP000322499">
    <property type="component" value="Unassembled WGS sequence"/>
</dbReference>
<dbReference type="Gene3D" id="2.40.128.580">
    <property type="entry name" value="GXWXG domain"/>
    <property type="match status" value="1"/>
</dbReference>
<dbReference type="InterPro" id="IPR025568">
    <property type="entry name" value="DUF4334"/>
</dbReference>
<organism evidence="3 4">
    <name type="scientific">Blastococcus xanthinilyticus</name>
    <dbReference type="NCBI Taxonomy" id="1564164"/>
    <lineage>
        <taxon>Bacteria</taxon>
        <taxon>Bacillati</taxon>
        <taxon>Actinomycetota</taxon>
        <taxon>Actinomycetes</taxon>
        <taxon>Geodermatophilales</taxon>
        <taxon>Geodermatophilaceae</taxon>
        <taxon>Blastococcus</taxon>
    </lineage>
</organism>
<reference evidence="3 4" key="1">
    <citation type="submission" date="2019-07" db="EMBL/GenBank/DDBJ databases">
        <title>Genomic Encyclopedia of Archaeal and Bacterial Type Strains, Phase II (KMG-II): from individual species to whole genera.</title>
        <authorList>
            <person name="Goeker M."/>
        </authorList>
    </citation>
    <scope>NUCLEOTIDE SEQUENCE [LARGE SCALE GENOMIC DNA]</scope>
    <source>
        <strain evidence="3 4">DSM 46842</strain>
    </source>
</reference>
<evidence type="ECO:0000313" key="3">
    <source>
        <dbReference type="EMBL" id="TYP83647.1"/>
    </source>
</evidence>
<gene>
    <name evidence="3" type="ORF">BD833_1165</name>
</gene>
<dbReference type="InterPro" id="IPR025951">
    <property type="entry name" value="GXWXG_dom"/>
</dbReference>